<proteinExistence type="predicted"/>
<dbReference type="GeneID" id="95977536"/>
<comment type="caution">
    <text evidence="2">The sequence shown here is derived from an EMBL/GenBank/DDBJ whole genome shotgun (WGS) entry which is preliminary data.</text>
</comment>
<dbReference type="Proteomes" id="UP001562354">
    <property type="component" value="Unassembled WGS sequence"/>
</dbReference>
<feature type="compositionally biased region" description="Low complexity" evidence="1">
    <location>
        <begin position="311"/>
        <end position="321"/>
    </location>
</feature>
<evidence type="ECO:0000313" key="2">
    <source>
        <dbReference type="EMBL" id="KAL1304922.1"/>
    </source>
</evidence>
<reference evidence="2 3" key="1">
    <citation type="submission" date="2024-07" db="EMBL/GenBank/DDBJ databases">
        <title>Draft sequence of the Neodothiora populina.</title>
        <authorList>
            <person name="Drown D.D."/>
            <person name="Schuette U.S."/>
            <person name="Buechlein A.B."/>
            <person name="Rusch D.R."/>
            <person name="Winton L.W."/>
            <person name="Adams G.A."/>
        </authorList>
    </citation>
    <scope>NUCLEOTIDE SEQUENCE [LARGE SCALE GENOMIC DNA]</scope>
    <source>
        <strain evidence="2 3">CPC 39397</strain>
    </source>
</reference>
<protein>
    <submittedName>
        <fullName evidence="2">Uncharacterized protein</fullName>
    </submittedName>
</protein>
<feature type="region of interest" description="Disordered" evidence="1">
    <location>
        <begin position="1"/>
        <end position="164"/>
    </location>
</feature>
<gene>
    <name evidence="2" type="ORF">AAFC00_003836</name>
</gene>
<feature type="compositionally biased region" description="Basic and acidic residues" evidence="1">
    <location>
        <begin position="133"/>
        <end position="145"/>
    </location>
</feature>
<sequence>MFASRTDQENLTYDHQRAAAAKPLNQPLGTKTPGNKGPKTPFRKQLGDENDAFNSGFKTGKKNGGDTLFTKGKQNAQLDRNAFVTPAGPRNRAPLGMKTTNAKGGILKTPAPVRESAQKTVSPRLRRAKVKIHHEDVLKVEHAPEEPDIEYMPPRSIPLPDYPDDLHEEDYDMLKGDNLTKGWCEVYMNPVGSDGLTRKEREIKHNREMAAKRTEEIVRKALANDPINGFDLGFSGRDATKLANGTAKKREPVKRAPSTLASRNAVAALSRPASSSSSGSSVPRFAAPTANTTIRSRTPGPAAVPTSRKIASTATAPTAASMRHAAATVVSRSTLGYSKGRAVSASAKQPLSAIHTRPARSLASITTAPGPVEHSPAFIRQRDLLESLIADDPDFEQLVVEKNGDGGIDAETHGGAAANLFEEDDELKDFQLSLSDDDEDEEVDDAKE</sequence>
<name>A0ABR3PFJ0_9PEZI</name>
<evidence type="ECO:0000313" key="3">
    <source>
        <dbReference type="Proteomes" id="UP001562354"/>
    </source>
</evidence>
<dbReference type="RefSeq" id="XP_069201196.1">
    <property type="nucleotide sequence ID" value="XM_069343369.1"/>
</dbReference>
<feature type="compositionally biased region" description="Basic and acidic residues" evidence="1">
    <location>
        <begin position="1"/>
        <end position="17"/>
    </location>
</feature>
<feature type="region of interest" description="Disordered" evidence="1">
    <location>
        <begin position="243"/>
        <end position="321"/>
    </location>
</feature>
<keyword evidence="3" id="KW-1185">Reference proteome</keyword>
<dbReference type="EMBL" id="JBFMKM010000008">
    <property type="protein sequence ID" value="KAL1304922.1"/>
    <property type="molecule type" value="Genomic_DNA"/>
</dbReference>
<evidence type="ECO:0000256" key="1">
    <source>
        <dbReference type="SAM" id="MobiDB-lite"/>
    </source>
</evidence>
<organism evidence="2 3">
    <name type="scientific">Neodothiora populina</name>
    <dbReference type="NCBI Taxonomy" id="2781224"/>
    <lineage>
        <taxon>Eukaryota</taxon>
        <taxon>Fungi</taxon>
        <taxon>Dikarya</taxon>
        <taxon>Ascomycota</taxon>
        <taxon>Pezizomycotina</taxon>
        <taxon>Dothideomycetes</taxon>
        <taxon>Dothideomycetidae</taxon>
        <taxon>Dothideales</taxon>
        <taxon>Dothioraceae</taxon>
        <taxon>Neodothiora</taxon>
    </lineage>
</organism>
<feature type="compositionally biased region" description="Low complexity" evidence="1">
    <location>
        <begin position="265"/>
        <end position="287"/>
    </location>
</feature>
<accession>A0ABR3PFJ0</accession>